<dbReference type="Proteomes" id="UP000006764">
    <property type="component" value="Chromosome"/>
</dbReference>
<dbReference type="HOGENOM" id="CLU_000022_59_0_6"/>
<dbReference type="PANTHER" id="PTHR43767:SF1">
    <property type="entry name" value="NONRIBOSOMAL PEPTIDE SYNTHASE PES1 (EUROFUNG)-RELATED"/>
    <property type="match status" value="1"/>
</dbReference>
<accession>A0A0B4XKW7</accession>
<evidence type="ECO:0000313" key="5">
    <source>
        <dbReference type="EMBL" id="AJD47756.1"/>
    </source>
</evidence>
<dbReference type="SUPFAM" id="SSF56801">
    <property type="entry name" value="Acetyl-CoA synthetase-like"/>
    <property type="match status" value="1"/>
</dbReference>
<keyword evidence="2 5" id="KW-0436">Ligase</keyword>
<dbReference type="NCBIfam" id="NF004837">
    <property type="entry name" value="PRK06187.1"/>
    <property type="match status" value="1"/>
</dbReference>
<dbReference type="Pfam" id="PF00501">
    <property type="entry name" value="AMP-binding"/>
    <property type="match status" value="1"/>
</dbReference>
<evidence type="ECO:0000259" key="3">
    <source>
        <dbReference type="Pfam" id="PF00501"/>
    </source>
</evidence>
<dbReference type="InterPro" id="IPR045851">
    <property type="entry name" value="AMP-bd_C_sf"/>
</dbReference>
<evidence type="ECO:0000256" key="1">
    <source>
        <dbReference type="ARBA" id="ARBA00006432"/>
    </source>
</evidence>
<gene>
    <name evidence="5" type="ORF">S7S_06700</name>
</gene>
<name>A0A0B4XKW7_9GAMM</name>
<dbReference type="RefSeq" id="WP_008738937.1">
    <property type="nucleotide sequence ID" value="NZ_CP004387.1"/>
</dbReference>
<dbReference type="InterPro" id="IPR020845">
    <property type="entry name" value="AMP-binding_CS"/>
</dbReference>
<keyword evidence="6" id="KW-1185">Reference proteome</keyword>
<dbReference type="GO" id="GO:0016878">
    <property type="term" value="F:acid-thiol ligase activity"/>
    <property type="evidence" value="ECO:0007669"/>
    <property type="project" value="UniProtKB-ARBA"/>
</dbReference>
<dbReference type="EMBL" id="CP004387">
    <property type="protein sequence ID" value="AJD47756.1"/>
    <property type="molecule type" value="Genomic_DNA"/>
</dbReference>
<evidence type="ECO:0000256" key="2">
    <source>
        <dbReference type="ARBA" id="ARBA00022598"/>
    </source>
</evidence>
<comment type="similarity">
    <text evidence="1">Belongs to the ATP-dependent AMP-binding enzyme family.</text>
</comment>
<feature type="domain" description="AMP-dependent synthetase/ligase" evidence="3">
    <location>
        <begin position="8"/>
        <end position="374"/>
    </location>
</feature>
<dbReference type="Gene3D" id="3.40.50.12780">
    <property type="entry name" value="N-terminal domain of ligase-like"/>
    <property type="match status" value="1"/>
</dbReference>
<dbReference type="FunFam" id="3.30.300.30:FF:000008">
    <property type="entry name" value="2,3-dihydroxybenzoate-AMP ligase"/>
    <property type="match status" value="1"/>
</dbReference>
<dbReference type="PANTHER" id="PTHR43767">
    <property type="entry name" value="LONG-CHAIN-FATTY-ACID--COA LIGASE"/>
    <property type="match status" value="1"/>
</dbReference>
<sequence>MYLTQGLHRAVQQFPDRLATIQDDRRTSYRELGERCARLAGALQRAGVKPGDRVGLLALNSDFHTEYFLGCWWAGAVCVPVNTRWSEQEIIYSLDDSDTALLFVDDAFAPMAASLLQGARALQTVVHLGQAETPEGVTAFGDWLHEAPQVEDCRRGGDEMATILYTGGTTGFPKGVMLSHRNLWSSAVARMAEGEPLRHHVSLYVAPLFHTASLGKLISQIMVAGTSVAVPAFRVEEVMALISRERINDVVLVPSMIQMMLDHPAFADYDLDCLERITYGASPIALAVLERAMKAFPKAQFSHAYGMTETAPVISINPWFNHLPEAWESGIVRSAGRAGLCVEVRIVDEDDNEVPRGTVGEVIARGPNVMLGYWKKPEATAEALRNGWMHTGDGGYMDENGYLYIVDRIKDMIISGGENVYSAEVENILARHEAVQACAVIGVPSEAWGEAVHAVVVKREGVSVTAETLQAFCRECLAGYKVPKSVEFVEALPMSGPGKVLKHVLREPYWKGRERQVS</sequence>
<dbReference type="CDD" id="cd17631">
    <property type="entry name" value="FACL_FadD13-like"/>
    <property type="match status" value="1"/>
</dbReference>
<dbReference type="OrthoDB" id="9761989at2"/>
<organism evidence="5 6">
    <name type="scientific">Isoalcanivorax pacificus W11-5</name>
    <dbReference type="NCBI Taxonomy" id="391936"/>
    <lineage>
        <taxon>Bacteria</taxon>
        <taxon>Pseudomonadati</taxon>
        <taxon>Pseudomonadota</taxon>
        <taxon>Gammaproteobacteria</taxon>
        <taxon>Oceanospirillales</taxon>
        <taxon>Alcanivoracaceae</taxon>
        <taxon>Isoalcanivorax</taxon>
    </lineage>
</organism>
<dbReference type="Gene3D" id="3.30.300.30">
    <property type="match status" value="1"/>
</dbReference>
<reference evidence="5 6" key="1">
    <citation type="journal article" date="2012" name="J. Bacteriol.">
        <title>Genome sequence of an alkane-degrading bacterium, Alcanivorax pacificus type strain W11-5, isolated from deep sea sediment.</title>
        <authorList>
            <person name="Lai Q."/>
            <person name="Shao Z."/>
        </authorList>
    </citation>
    <scope>NUCLEOTIDE SEQUENCE [LARGE SCALE GENOMIC DNA]</scope>
    <source>
        <strain evidence="5 6">W11-5</strain>
    </source>
</reference>
<dbReference type="STRING" id="391936.S7S_06700"/>
<dbReference type="InterPro" id="IPR042099">
    <property type="entry name" value="ANL_N_sf"/>
</dbReference>
<dbReference type="AlphaFoldDB" id="A0A0B4XKW7"/>
<feature type="domain" description="AMP-binding enzyme C-terminal" evidence="4">
    <location>
        <begin position="424"/>
        <end position="499"/>
    </location>
</feature>
<dbReference type="InterPro" id="IPR050237">
    <property type="entry name" value="ATP-dep_AMP-bd_enzyme"/>
</dbReference>
<dbReference type="InterPro" id="IPR000873">
    <property type="entry name" value="AMP-dep_synth/lig_dom"/>
</dbReference>
<evidence type="ECO:0000259" key="4">
    <source>
        <dbReference type="Pfam" id="PF13193"/>
    </source>
</evidence>
<protein>
    <submittedName>
        <fullName evidence="5">AMP-dependent synthetase and ligase</fullName>
    </submittedName>
</protein>
<proteinExistence type="inferred from homology"/>
<dbReference type="KEGG" id="apac:S7S_06700"/>
<dbReference type="InterPro" id="IPR025110">
    <property type="entry name" value="AMP-bd_C"/>
</dbReference>
<dbReference type="PROSITE" id="PS00455">
    <property type="entry name" value="AMP_BINDING"/>
    <property type="match status" value="1"/>
</dbReference>
<dbReference type="Pfam" id="PF13193">
    <property type="entry name" value="AMP-binding_C"/>
    <property type="match status" value="1"/>
</dbReference>
<evidence type="ECO:0000313" key="6">
    <source>
        <dbReference type="Proteomes" id="UP000006764"/>
    </source>
</evidence>